<dbReference type="EMBL" id="JACQWF010000038">
    <property type="protein sequence ID" value="MBI4594907.1"/>
    <property type="molecule type" value="Genomic_DNA"/>
</dbReference>
<evidence type="ECO:0000313" key="2">
    <source>
        <dbReference type="Proteomes" id="UP000772181"/>
    </source>
</evidence>
<name>A0A933GJB0_UNCTE</name>
<dbReference type="Proteomes" id="UP000772181">
    <property type="component" value="Unassembled WGS sequence"/>
</dbReference>
<organism evidence="1 2">
    <name type="scientific">Tectimicrobiota bacterium</name>
    <dbReference type="NCBI Taxonomy" id="2528274"/>
    <lineage>
        <taxon>Bacteria</taxon>
        <taxon>Pseudomonadati</taxon>
        <taxon>Nitrospinota/Tectimicrobiota group</taxon>
        <taxon>Candidatus Tectimicrobiota</taxon>
    </lineage>
</organism>
<evidence type="ECO:0000313" key="1">
    <source>
        <dbReference type="EMBL" id="MBI4594907.1"/>
    </source>
</evidence>
<proteinExistence type="predicted"/>
<comment type="caution">
    <text evidence="1">The sequence shown here is derived from an EMBL/GenBank/DDBJ whole genome shotgun (WGS) entry which is preliminary data.</text>
</comment>
<accession>A0A933GJB0</accession>
<gene>
    <name evidence="1" type="ORF">HY730_00840</name>
</gene>
<reference evidence="1" key="1">
    <citation type="submission" date="2020-07" db="EMBL/GenBank/DDBJ databases">
        <title>Huge and variable diversity of episymbiotic CPR bacteria and DPANN archaea in groundwater ecosystems.</title>
        <authorList>
            <person name="He C.Y."/>
            <person name="Keren R."/>
            <person name="Whittaker M."/>
            <person name="Farag I.F."/>
            <person name="Doudna J."/>
            <person name="Cate J.H.D."/>
            <person name="Banfield J.F."/>
        </authorList>
    </citation>
    <scope>NUCLEOTIDE SEQUENCE</scope>
    <source>
        <strain evidence="1">NC_groundwater_1482_Ag_S-0.65um_47_24</strain>
    </source>
</reference>
<protein>
    <submittedName>
        <fullName evidence="1">Uncharacterized protein</fullName>
    </submittedName>
</protein>
<dbReference type="AlphaFoldDB" id="A0A933GJB0"/>
<sequence length="118" mass="13697">MLHKDLIERIRPASIADWKTFILQVDQEAYGWLEWQAYAFAGLVLVPEKFLKQDFSFELNAMQDKIAHAKRENIPTDSYEEYVIEAIAIKLIPKYEVSRDVLVKQMSKEIGRGGLKIP</sequence>